<dbReference type="GO" id="GO:0033065">
    <property type="term" value="C:Rad51C-XRCC3 complex"/>
    <property type="evidence" value="ECO:0007669"/>
    <property type="project" value="TreeGrafter"/>
</dbReference>
<evidence type="ECO:0000256" key="3">
    <source>
        <dbReference type="ARBA" id="ARBA00022763"/>
    </source>
</evidence>
<dbReference type="AlphaFoldDB" id="A0A9P8C2G4"/>
<evidence type="ECO:0000259" key="8">
    <source>
        <dbReference type="PROSITE" id="PS50162"/>
    </source>
</evidence>
<evidence type="ECO:0000256" key="4">
    <source>
        <dbReference type="ARBA" id="ARBA00022840"/>
    </source>
</evidence>
<accession>A0A9P8C2G4</accession>
<feature type="compositionally biased region" description="Acidic residues" evidence="7">
    <location>
        <begin position="375"/>
        <end position="397"/>
    </location>
</feature>
<reference evidence="9" key="1">
    <citation type="journal article" date="2021" name="IMA Fungus">
        <title>Genomic characterization of three marine fungi, including Emericellopsis atlantica sp. nov. with signatures of a generalist lifestyle and marine biomass degradation.</title>
        <authorList>
            <person name="Hagestad O.C."/>
            <person name="Hou L."/>
            <person name="Andersen J.H."/>
            <person name="Hansen E.H."/>
            <person name="Altermark B."/>
            <person name="Li C."/>
            <person name="Kuhnert E."/>
            <person name="Cox R.J."/>
            <person name="Crous P.W."/>
            <person name="Spatafora J.W."/>
            <person name="Lail K."/>
            <person name="Amirebrahimi M."/>
            <person name="Lipzen A."/>
            <person name="Pangilinan J."/>
            <person name="Andreopoulos W."/>
            <person name="Hayes R.D."/>
            <person name="Ng V."/>
            <person name="Grigoriev I.V."/>
            <person name="Jackson S.A."/>
            <person name="Sutton T.D.S."/>
            <person name="Dobson A.D.W."/>
            <person name="Rama T."/>
        </authorList>
    </citation>
    <scope>NUCLEOTIDE SEQUENCE</scope>
    <source>
        <strain evidence="9">TRa018bII</strain>
    </source>
</reference>
<dbReference type="GO" id="GO:0000400">
    <property type="term" value="F:four-way junction DNA binding"/>
    <property type="evidence" value="ECO:0007669"/>
    <property type="project" value="TreeGrafter"/>
</dbReference>
<evidence type="ECO:0000313" key="10">
    <source>
        <dbReference type="Proteomes" id="UP000824998"/>
    </source>
</evidence>
<feature type="compositionally biased region" description="Low complexity" evidence="7">
    <location>
        <begin position="12"/>
        <end position="23"/>
    </location>
</feature>
<comment type="subcellular location">
    <subcellularLocation>
        <location evidence="1">Nucleus</location>
    </subcellularLocation>
</comment>
<proteinExistence type="predicted"/>
<feature type="region of interest" description="Disordered" evidence="7">
    <location>
        <begin position="1"/>
        <end position="23"/>
    </location>
</feature>
<dbReference type="GO" id="GO:0140664">
    <property type="term" value="F:ATP-dependent DNA damage sensor activity"/>
    <property type="evidence" value="ECO:0007669"/>
    <property type="project" value="InterPro"/>
</dbReference>
<keyword evidence="2" id="KW-0547">Nucleotide-binding</keyword>
<dbReference type="GO" id="GO:0008821">
    <property type="term" value="F:crossover junction DNA endonuclease activity"/>
    <property type="evidence" value="ECO:0007669"/>
    <property type="project" value="TreeGrafter"/>
</dbReference>
<dbReference type="Proteomes" id="UP000824998">
    <property type="component" value="Unassembled WGS sequence"/>
</dbReference>
<dbReference type="PANTHER" id="PTHR46239">
    <property type="entry name" value="DNA REPAIR PROTEIN RAD51 HOMOLOG 3 RAD51C"/>
    <property type="match status" value="1"/>
</dbReference>
<organism evidence="9 10">
    <name type="scientific">Amylocarpus encephaloides</name>
    <dbReference type="NCBI Taxonomy" id="45428"/>
    <lineage>
        <taxon>Eukaryota</taxon>
        <taxon>Fungi</taxon>
        <taxon>Dikarya</taxon>
        <taxon>Ascomycota</taxon>
        <taxon>Pezizomycotina</taxon>
        <taxon>Leotiomycetes</taxon>
        <taxon>Helotiales</taxon>
        <taxon>Helotiales incertae sedis</taxon>
        <taxon>Amylocarpus</taxon>
    </lineage>
</organism>
<sequence>MSKKMDYESIHGPGFSNFSSPSPHRIPTVSAAQALQDLKTSPTRSISTSLPALDLALQNIGPQSEPDESFMRGLSRGKITEAYGPPGVGKTALGMQIAANALHAGEHVVWVDASHPLPGLRFLNVIKSCVNKAKDINSDQLPRLDSSLHLLNHLTHFSTPTLAHLLALFSQQTALHPPLKTSLIVIDSFTTLISTAFPRSAYITPIVPQNPNAPKPINPSARKFPILQHLLATLQKLAATRNIAILILSQCVTKMRPGIGAVLVPALNTTLWEQGLACRIVLFKDWGWRDEVGNVIDGVRLAQVVKAEGAALPEGRGWLVGFSIDESGLRSLSLPSFAIETYAPNLPFNRSPNATPTFTPPILPRKRKRPANDLEIPDSEGEDDEDYGWAEEDEEDVPAPPPQWQGSEDILIPDPKEVDADGEGSEDEGNHDDGKLNDGGSGKGENEAFRYPEIGDSEDELAL</sequence>
<evidence type="ECO:0000256" key="5">
    <source>
        <dbReference type="ARBA" id="ARBA00023204"/>
    </source>
</evidence>
<evidence type="ECO:0000313" key="9">
    <source>
        <dbReference type="EMBL" id="KAG9231463.1"/>
    </source>
</evidence>
<evidence type="ECO:0000256" key="7">
    <source>
        <dbReference type="SAM" id="MobiDB-lite"/>
    </source>
</evidence>
<dbReference type="GO" id="GO:0033063">
    <property type="term" value="C:Rad51B-Rad51C-Rad51D-XRCC2 complex"/>
    <property type="evidence" value="ECO:0007669"/>
    <property type="project" value="TreeGrafter"/>
</dbReference>
<keyword evidence="9" id="KW-0378">Hydrolase</keyword>
<dbReference type="OrthoDB" id="5957327at2759"/>
<feature type="compositionally biased region" description="Acidic residues" evidence="7">
    <location>
        <begin position="420"/>
        <end position="430"/>
    </location>
</feature>
<dbReference type="PANTHER" id="PTHR46239:SF1">
    <property type="entry name" value="DNA REPAIR PROTEIN RAD51 HOMOLOG 3"/>
    <property type="match status" value="1"/>
</dbReference>
<gene>
    <name evidence="9" type="ORF">BJ875DRAFT_117126</name>
</gene>
<dbReference type="CDD" id="cd01393">
    <property type="entry name" value="RecA-like"/>
    <property type="match status" value="1"/>
</dbReference>
<dbReference type="GO" id="GO:0005524">
    <property type="term" value="F:ATP binding"/>
    <property type="evidence" value="ECO:0007669"/>
    <property type="project" value="UniProtKB-KW"/>
</dbReference>
<dbReference type="SUPFAM" id="SSF52540">
    <property type="entry name" value="P-loop containing nucleoside triphosphate hydrolases"/>
    <property type="match status" value="1"/>
</dbReference>
<dbReference type="InterPro" id="IPR020588">
    <property type="entry name" value="RecA_ATP-bd"/>
</dbReference>
<name>A0A9P8C2G4_9HELO</name>
<keyword evidence="10" id="KW-1185">Reference proteome</keyword>
<evidence type="ECO:0000256" key="2">
    <source>
        <dbReference type="ARBA" id="ARBA00022741"/>
    </source>
</evidence>
<feature type="domain" description="RecA family profile 1" evidence="8">
    <location>
        <begin position="42"/>
        <end position="251"/>
    </location>
</feature>
<keyword evidence="5" id="KW-0234">DNA repair</keyword>
<feature type="compositionally biased region" description="Polar residues" evidence="7">
    <location>
        <begin position="348"/>
        <end position="357"/>
    </location>
</feature>
<dbReference type="PROSITE" id="PS50162">
    <property type="entry name" value="RECA_2"/>
    <property type="match status" value="1"/>
</dbReference>
<comment type="caution">
    <text evidence="9">The sequence shown here is derived from an EMBL/GenBank/DDBJ whole genome shotgun (WGS) entry which is preliminary data.</text>
</comment>
<keyword evidence="4" id="KW-0067">ATP-binding</keyword>
<dbReference type="InterPro" id="IPR052093">
    <property type="entry name" value="HR_Repair_Mediator"/>
</dbReference>
<dbReference type="InterPro" id="IPR027417">
    <property type="entry name" value="P-loop_NTPase"/>
</dbReference>
<dbReference type="GO" id="GO:0007131">
    <property type="term" value="P:reciprocal meiotic recombination"/>
    <property type="evidence" value="ECO:0007669"/>
    <property type="project" value="TreeGrafter"/>
</dbReference>
<feature type="region of interest" description="Disordered" evidence="7">
    <location>
        <begin position="345"/>
        <end position="463"/>
    </location>
</feature>
<evidence type="ECO:0000256" key="6">
    <source>
        <dbReference type="ARBA" id="ARBA00023242"/>
    </source>
</evidence>
<dbReference type="GO" id="GO:0005657">
    <property type="term" value="C:replication fork"/>
    <property type="evidence" value="ECO:0007669"/>
    <property type="project" value="TreeGrafter"/>
</dbReference>
<evidence type="ECO:0000256" key="1">
    <source>
        <dbReference type="ARBA" id="ARBA00004123"/>
    </source>
</evidence>
<protein>
    <submittedName>
        <fullName evidence="9">P-loop containing nucleoside triphosphate hydrolase protein</fullName>
    </submittedName>
</protein>
<dbReference type="EMBL" id="MU251600">
    <property type="protein sequence ID" value="KAG9231463.1"/>
    <property type="molecule type" value="Genomic_DNA"/>
</dbReference>
<keyword evidence="6" id="KW-0539">Nucleus</keyword>
<dbReference type="Gene3D" id="3.40.50.300">
    <property type="entry name" value="P-loop containing nucleotide triphosphate hydrolases"/>
    <property type="match status" value="1"/>
</dbReference>
<keyword evidence="3" id="KW-0227">DNA damage</keyword>
<dbReference type="GO" id="GO:0000707">
    <property type="term" value="P:meiotic DNA recombinase assembly"/>
    <property type="evidence" value="ECO:0007669"/>
    <property type="project" value="TreeGrafter"/>
</dbReference>